<name>A0AAP0IT13_9MAGN</name>
<proteinExistence type="predicted"/>
<evidence type="ECO:0000256" key="1">
    <source>
        <dbReference type="SAM" id="MobiDB-lite"/>
    </source>
</evidence>
<dbReference type="Proteomes" id="UP001420932">
    <property type="component" value="Unassembled WGS sequence"/>
</dbReference>
<keyword evidence="3" id="KW-1185">Reference proteome</keyword>
<feature type="region of interest" description="Disordered" evidence="1">
    <location>
        <begin position="78"/>
        <end position="100"/>
    </location>
</feature>
<sequence>MNWASKATKIYERIKEQHIYPIHGGLLKPDVVEGTLMMKEFGVCLLWDLTETSKRDDGIDLLKDNQALQRLTGTAEKAAAEDSSRAAAAAKPGPTSATGKITESAAAAGRTAMAARGPSSGGWCMRRRPATAEQGASDLLDYDVTGSSGGGSTIWAAAATNNDNFAQRQQHRRSIWRIGVAPCSRSSRHLGTRRLAVADDKLSDDGGGGDDDGNGGGGGSSATVVAAALRRRCGGGDLGVWEQRNGFAGRRRRANGLVKLFRN</sequence>
<evidence type="ECO:0000313" key="2">
    <source>
        <dbReference type="EMBL" id="KAK9121244.1"/>
    </source>
</evidence>
<protein>
    <submittedName>
        <fullName evidence="2">Uncharacterized protein</fullName>
    </submittedName>
</protein>
<accession>A0AAP0IT13</accession>
<feature type="compositionally biased region" description="Low complexity" evidence="1">
    <location>
        <begin position="85"/>
        <end position="100"/>
    </location>
</feature>
<comment type="caution">
    <text evidence="2">The sequence shown here is derived from an EMBL/GenBank/DDBJ whole genome shotgun (WGS) entry which is preliminary data.</text>
</comment>
<reference evidence="2 3" key="1">
    <citation type="submission" date="2024-01" db="EMBL/GenBank/DDBJ databases">
        <title>Genome assemblies of Stephania.</title>
        <authorList>
            <person name="Yang L."/>
        </authorList>
    </citation>
    <scope>NUCLEOTIDE SEQUENCE [LARGE SCALE GENOMIC DNA]</scope>
    <source>
        <strain evidence="2">YNDBR</strain>
        <tissue evidence="2">Leaf</tissue>
    </source>
</reference>
<dbReference type="AlphaFoldDB" id="A0AAP0IT13"/>
<gene>
    <name evidence="2" type="ORF">Syun_018861</name>
</gene>
<dbReference type="EMBL" id="JBBNAF010000008">
    <property type="protein sequence ID" value="KAK9121244.1"/>
    <property type="molecule type" value="Genomic_DNA"/>
</dbReference>
<feature type="region of interest" description="Disordered" evidence="1">
    <location>
        <begin position="200"/>
        <end position="220"/>
    </location>
</feature>
<organism evidence="2 3">
    <name type="scientific">Stephania yunnanensis</name>
    <dbReference type="NCBI Taxonomy" id="152371"/>
    <lineage>
        <taxon>Eukaryota</taxon>
        <taxon>Viridiplantae</taxon>
        <taxon>Streptophyta</taxon>
        <taxon>Embryophyta</taxon>
        <taxon>Tracheophyta</taxon>
        <taxon>Spermatophyta</taxon>
        <taxon>Magnoliopsida</taxon>
        <taxon>Ranunculales</taxon>
        <taxon>Menispermaceae</taxon>
        <taxon>Menispermoideae</taxon>
        <taxon>Cissampelideae</taxon>
        <taxon>Stephania</taxon>
    </lineage>
</organism>
<evidence type="ECO:0000313" key="3">
    <source>
        <dbReference type="Proteomes" id="UP001420932"/>
    </source>
</evidence>